<evidence type="ECO:0000313" key="1">
    <source>
        <dbReference type="EMBL" id="KAF3599568.1"/>
    </source>
</evidence>
<comment type="caution">
    <text evidence="1">The sequence shown here is derived from an EMBL/GenBank/DDBJ whole genome shotgun (WGS) entry which is preliminary data.</text>
</comment>
<proteinExistence type="predicted"/>
<evidence type="ECO:0000313" key="2">
    <source>
        <dbReference type="Proteomes" id="UP000712600"/>
    </source>
</evidence>
<organism evidence="1 2">
    <name type="scientific">Brassica cretica</name>
    <name type="common">Mustard</name>
    <dbReference type="NCBI Taxonomy" id="69181"/>
    <lineage>
        <taxon>Eukaryota</taxon>
        <taxon>Viridiplantae</taxon>
        <taxon>Streptophyta</taxon>
        <taxon>Embryophyta</taxon>
        <taxon>Tracheophyta</taxon>
        <taxon>Spermatophyta</taxon>
        <taxon>Magnoliopsida</taxon>
        <taxon>eudicotyledons</taxon>
        <taxon>Gunneridae</taxon>
        <taxon>Pentapetalae</taxon>
        <taxon>rosids</taxon>
        <taxon>malvids</taxon>
        <taxon>Brassicales</taxon>
        <taxon>Brassicaceae</taxon>
        <taxon>Brassiceae</taxon>
        <taxon>Brassica</taxon>
    </lineage>
</organism>
<dbReference type="EMBL" id="QGKX02000004">
    <property type="protein sequence ID" value="KAF3599568.1"/>
    <property type="molecule type" value="Genomic_DNA"/>
</dbReference>
<reference evidence="1" key="1">
    <citation type="submission" date="2019-12" db="EMBL/GenBank/DDBJ databases">
        <title>Genome sequencing and annotation of Brassica cretica.</title>
        <authorList>
            <person name="Studholme D.J."/>
            <person name="Sarris P."/>
        </authorList>
    </citation>
    <scope>NUCLEOTIDE SEQUENCE</scope>
    <source>
        <strain evidence="1">PFS-109/04</strain>
        <tissue evidence="1">Leaf</tissue>
    </source>
</reference>
<accession>A0A8S9SE38</accession>
<protein>
    <submittedName>
        <fullName evidence="1">Uncharacterized protein</fullName>
    </submittedName>
</protein>
<gene>
    <name evidence="1" type="ORF">F2Q69_00035994</name>
</gene>
<sequence>MVAATNGRGQQGPHGSSCDVEDMVSYASFETPGISDHVRFWVHLKSPSQAEDADTFSASVEQK</sequence>
<dbReference type="Proteomes" id="UP000712600">
    <property type="component" value="Unassembled WGS sequence"/>
</dbReference>
<name>A0A8S9SE38_BRACR</name>
<dbReference type="AlphaFoldDB" id="A0A8S9SE38"/>